<dbReference type="SUPFAM" id="SSF51735">
    <property type="entry name" value="NAD(P)-binding Rossmann-fold domains"/>
    <property type="match status" value="1"/>
</dbReference>
<comment type="function">
    <text evidence="6">Catalyzes the reduction of dTDP-6-deoxy-L-lyxo-4-hexulose to yield dTDP-L-rhamnose.</text>
</comment>
<evidence type="ECO:0000256" key="6">
    <source>
        <dbReference type="RuleBase" id="RU364082"/>
    </source>
</evidence>
<evidence type="ECO:0000256" key="3">
    <source>
        <dbReference type="ARBA" id="ARBA00012929"/>
    </source>
</evidence>
<dbReference type="InterPro" id="IPR005913">
    <property type="entry name" value="dTDP_dehydrorham_reduct"/>
</dbReference>
<dbReference type="RefSeq" id="WP_054412673.1">
    <property type="nucleotide sequence ID" value="NZ_BBVF01000026.1"/>
</dbReference>
<dbReference type="GO" id="GO:0009243">
    <property type="term" value="P:O antigen biosynthetic process"/>
    <property type="evidence" value="ECO:0007669"/>
    <property type="project" value="UniProtKB-UniPathway"/>
</dbReference>
<dbReference type="UniPathway" id="UPA00281"/>
<evidence type="ECO:0000256" key="2">
    <source>
        <dbReference type="ARBA" id="ARBA00010944"/>
    </source>
</evidence>
<dbReference type="Gene3D" id="3.40.50.720">
    <property type="entry name" value="NAD(P)-binding Rossmann-like Domain"/>
    <property type="match status" value="1"/>
</dbReference>
<accession>A0A1Z1EDR9</accession>
<proteinExistence type="inferred from homology"/>
<evidence type="ECO:0000256" key="5">
    <source>
        <dbReference type="ARBA" id="ARBA00048200"/>
    </source>
</evidence>
<comment type="similarity">
    <text evidence="2 6">Belongs to the dTDP-4-dehydrorhamnose reductase family.</text>
</comment>
<keyword evidence="6" id="KW-0521">NADP</keyword>
<dbReference type="GO" id="GO:0019305">
    <property type="term" value="P:dTDP-rhamnose biosynthetic process"/>
    <property type="evidence" value="ECO:0007669"/>
    <property type="project" value="UniProtKB-UniPathway"/>
</dbReference>
<protein>
    <recommendedName>
        <fullName evidence="4 6">dTDP-4-dehydrorhamnose reductase</fullName>
        <ecNumber evidence="3 6">1.1.1.133</ecNumber>
    </recommendedName>
</protein>
<dbReference type="GO" id="GO:0008831">
    <property type="term" value="F:dTDP-4-dehydrorhamnose reductase activity"/>
    <property type="evidence" value="ECO:0007669"/>
    <property type="project" value="UniProtKB-EC"/>
</dbReference>
<dbReference type="InterPro" id="IPR036291">
    <property type="entry name" value="NAD(P)-bd_dom_sf"/>
</dbReference>
<reference evidence="7" key="1">
    <citation type="journal article" date="2017" name="Carbohydr. Res.">
        <title>Structures and gene clusters of the O-antigens of Escherichia albertii O3, O4, O6, and O7.</title>
        <authorList>
            <person name="Naumenko O.I."/>
            <person name="Zheng H."/>
            <person name="Senchenkova S.N."/>
            <person name="Wang H."/>
            <person name="Li Q."/>
            <person name="Shashkov A.S."/>
            <person name="Wang J."/>
            <person name="Knirel Y.A."/>
            <person name="Xiong Y."/>
        </authorList>
    </citation>
    <scope>NUCLEOTIDE SEQUENCE</scope>
    <source>
        <strain evidence="7">SP140724</strain>
    </source>
</reference>
<dbReference type="PANTHER" id="PTHR10491:SF4">
    <property type="entry name" value="METHIONINE ADENOSYLTRANSFERASE 2 SUBUNIT BETA"/>
    <property type="match status" value="1"/>
</dbReference>
<dbReference type="GO" id="GO:0005829">
    <property type="term" value="C:cytosol"/>
    <property type="evidence" value="ECO:0007669"/>
    <property type="project" value="TreeGrafter"/>
</dbReference>
<dbReference type="UniPathway" id="UPA00124"/>
<dbReference type="PANTHER" id="PTHR10491">
    <property type="entry name" value="DTDP-4-DEHYDRORHAMNOSE REDUCTASE"/>
    <property type="match status" value="1"/>
</dbReference>
<evidence type="ECO:0000256" key="4">
    <source>
        <dbReference type="ARBA" id="ARBA00017099"/>
    </source>
</evidence>
<dbReference type="AlphaFoldDB" id="A0A1Z1EDR9"/>
<dbReference type="CDD" id="cd05254">
    <property type="entry name" value="dTDP_HR_like_SDR_e"/>
    <property type="match status" value="1"/>
</dbReference>
<evidence type="ECO:0000313" key="7">
    <source>
        <dbReference type="EMBL" id="ARO73140.1"/>
    </source>
</evidence>
<comment type="cofactor">
    <cofactor evidence="6">
        <name>Mg(2+)</name>
        <dbReference type="ChEBI" id="CHEBI:18420"/>
    </cofactor>
    <text evidence="6">Binds 1 Mg(2+) ion per monomer.</text>
</comment>
<organism evidence="7">
    <name type="scientific">Escherichia albertii</name>
    <dbReference type="NCBI Taxonomy" id="208962"/>
    <lineage>
        <taxon>Bacteria</taxon>
        <taxon>Pseudomonadati</taxon>
        <taxon>Pseudomonadota</taxon>
        <taxon>Gammaproteobacteria</taxon>
        <taxon>Enterobacterales</taxon>
        <taxon>Enterobacteriaceae</taxon>
        <taxon>Escherichia</taxon>
    </lineage>
</organism>
<evidence type="ECO:0000256" key="1">
    <source>
        <dbReference type="ARBA" id="ARBA00004781"/>
    </source>
</evidence>
<dbReference type="EC" id="1.1.1.133" evidence="3 6"/>
<keyword evidence="6" id="KW-0560">Oxidoreductase</keyword>
<name>A0A1Z1EDR9_ESCAL</name>
<dbReference type="InterPro" id="IPR029903">
    <property type="entry name" value="RmlD-like-bd"/>
</dbReference>
<comment type="pathway">
    <text evidence="1 6">Carbohydrate biosynthesis; dTDP-L-rhamnose biosynthesis.</text>
</comment>
<dbReference type="EMBL" id="KY574574">
    <property type="protein sequence ID" value="ARO73140.1"/>
    <property type="molecule type" value="Genomic_DNA"/>
</dbReference>
<sequence>MRILILGASGMLGYSLYANLSDYSAFEVFGTVRDVTGREHFYTRPKGKIIQNVDILDLTKLERIIAKLKPDIVINCVGLIKQLSISKQYTSAIKINALLPHELAEICCSHGAKLIHFSTDCVFDGKKGNYKEDDFPTAIDLYGRAKHMGEVCYGGHITLRTSIIGHELVSSVSLVDWFLSQKQEVKGFSKAIFSGVPTAYIAKLLAEKIIPNTSLRGLYHLSAFPINKYDLLTKISKAYNKDIIIHESDELIIDRSLNSEFLREKIEFIPPNWDELINYMNSDYEKWYKLCK</sequence>
<comment type="catalytic activity">
    <reaction evidence="5 6">
        <text>dTDP-beta-L-rhamnose + NADP(+) = dTDP-4-dehydro-beta-L-rhamnose + NADPH + H(+)</text>
        <dbReference type="Rhea" id="RHEA:21796"/>
        <dbReference type="ChEBI" id="CHEBI:15378"/>
        <dbReference type="ChEBI" id="CHEBI:57510"/>
        <dbReference type="ChEBI" id="CHEBI:57783"/>
        <dbReference type="ChEBI" id="CHEBI:58349"/>
        <dbReference type="ChEBI" id="CHEBI:62830"/>
        <dbReference type="EC" id="1.1.1.133"/>
    </reaction>
</comment>
<dbReference type="Pfam" id="PF04321">
    <property type="entry name" value="RmlD_sub_bind"/>
    <property type="match status" value="1"/>
</dbReference>